<dbReference type="EMBL" id="BAABFR010000141">
    <property type="protein sequence ID" value="GAA4405589.1"/>
    <property type="molecule type" value="Genomic_DNA"/>
</dbReference>
<sequence>MTAQGDVVVRADHESERYVVVLSGPLHIAAGTGRLITCPFIPGTLDEGAMVMTVSCVSPRGLVLPELVQWLPRSALGESIGTVDAAAVREAVGIVAALMS</sequence>
<reference evidence="2" key="1">
    <citation type="journal article" date="2019" name="Int. J. Syst. Evol. Microbiol.">
        <title>The Global Catalogue of Microorganisms (GCM) 10K type strain sequencing project: providing services to taxonomists for standard genome sequencing and annotation.</title>
        <authorList>
            <consortium name="The Broad Institute Genomics Platform"/>
            <consortium name="The Broad Institute Genome Sequencing Center for Infectious Disease"/>
            <person name="Wu L."/>
            <person name="Ma J."/>
        </authorList>
    </citation>
    <scope>NUCLEOTIDE SEQUENCE [LARGE SCALE GENOMIC DNA]</scope>
    <source>
        <strain evidence="2">JCM 17688</strain>
    </source>
</reference>
<protein>
    <recommendedName>
        <fullName evidence="3">mRNA interferase MazF</fullName>
    </recommendedName>
</protein>
<accession>A0ABP8KFK6</accession>
<dbReference type="RefSeq" id="WP_345001174.1">
    <property type="nucleotide sequence ID" value="NZ_BAABFR010000141.1"/>
</dbReference>
<proteinExistence type="predicted"/>
<organism evidence="1 2">
    <name type="scientific">Tsukamurella soli</name>
    <dbReference type="NCBI Taxonomy" id="644556"/>
    <lineage>
        <taxon>Bacteria</taxon>
        <taxon>Bacillati</taxon>
        <taxon>Actinomycetota</taxon>
        <taxon>Actinomycetes</taxon>
        <taxon>Mycobacteriales</taxon>
        <taxon>Tsukamurellaceae</taxon>
        <taxon>Tsukamurella</taxon>
    </lineage>
</organism>
<dbReference type="Proteomes" id="UP001500635">
    <property type="component" value="Unassembled WGS sequence"/>
</dbReference>
<gene>
    <name evidence="1" type="ORF">GCM10023147_48810</name>
</gene>
<evidence type="ECO:0008006" key="3">
    <source>
        <dbReference type="Google" id="ProtNLM"/>
    </source>
</evidence>
<comment type="caution">
    <text evidence="1">The sequence shown here is derived from an EMBL/GenBank/DDBJ whole genome shotgun (WGS) entry which is preliminary data.</text>
</comment>
<name>A0ABP8KFK6_9ACTN</name>
<evidence type="ECO:0000313" key="2">
    <source>
        <dbReference type="Proteomes" id="UP001500635"/>
    </source>
</evidence>
<keyword evidence="2" id="KW-1185">Reference proteome</keyword>
<evidence type="ECO:0000313" key="1">
    <source>
        <dbReference type="EMBL" id="GAA4405589.1"/>
    </source>
</evidence>